<reference evidence="1" key="2">
    <citation type="submission" date="2020-09" db="EMBL/GenBank/DDBJ databases">
        <authorList>
            <person name="Sun Q."/>
            <person name="Zhou Y."/>
        </authorList>
    </citation>
    <scope>NUCLEOTIDE SEQUENCE</scope>
    <source>
        <strain evidence="1">CGMCC 1.12181</strain>
    </source>
</reference>
<evidence type="ECO:0000313" key="1">
    <source>
        <dbReference type="EMBL" id="GGF83091.1"/>
    </source>
</evidence>
<comment type="caution">
    <text evidence="1">The sequence shown here is derived from an EMBL/GenBank/DDBJ whole genome shotgun (WGS) entry which is preliminary data.</text>
</comment>
<gene>
    <name evidence="1" type="ORF">GCM10011365_00020</name>
</gene>
<name>A0A917CBW4_9GAMM</name>
<keyword evidence="2" id="KW-1185">Reference proteome</keyword>
<dbReference type="EMBL" id="BMEO01000001">
    <property type="protein sequence ID" value="GGF83091.1"/>
    <property type="molecule type" value="Genomic_DNA"/>
</dbReference>
<accession>A0A917CBW4</accession>
<dbReference type="InterPro" id="IPR036583">
    <property type="entry name" value="23S_rRNA_IVS_sf"/>
</dbReference>
<organism evidence="1 2">
    <name type="scientific">Marinicella pacifica</name>
    <dbReference type="NCBI Taxonomy" id="1171543"/>
    <lineage>
        <taxon>Bacteria</taxon>
        <taxon>Pseudomonadati</taxon>
        <taxon>Pseudomonadota</taxon>
        <taxon>Gammaproteobacteria</taxon>
        <taxon>Lysobacterales</taxon>
        <taxon>Marinicellaceae</taxon>
        <taxon>Marinicella</taxon>
    </lineage>
</organism>
<proteinExistence type="predicted"/>
<dbReference type="AlphaFoldDB" id="A0A917CBW4"/>
<reference evidence="1" key="1">
    <citation type="journal article" date="2014" name="Int. J. Syst. Evol. Microbiol.">
        <title>Complete genome sequence of Corynebacterium casei LMG S-19264T (=DSM 44701T), isolated from a smear-ripened cheese.</title>
        <authorList>
            <consortium name="US DOE Joint Genome Institute (JGI-PGF)"/>
            <person name="Walter F."/>
            <person name="Albersmeier A."/>
            <person name="Kalinowski J."/>
            <person name="Ruckert C."/>
        </authorList>
    </citation>
    <scope>NUCLEOTIDE SEQUENCE</scope>
    <source>
        <strain evidence="1">CGMCC 1.12181</strain>
    </source>
</reference>
<sequence>MNKKLPIYRDTNQLIIDTELTVRQFPRYHKYTWGSEIRISAYAILENISLAINQPKSMIKDKKDLNQQDYVNNKLRKCKISQIYISIT</sequence>
<dbReference type="SUPFAM" id="SSF158446">
    <property type="entry name" value="IVS-encoded protein-like"/>
    <property type="match status" value="1"/>
</dbReference>
<protein>
    <submittedName>
        <fullName evidence="1">Uncharacterized protein</fullName>
    </submittedName>
</protein>
<dbReference type="Proteomes" id="UP000605253">
    <property type="component" value="Unassembled WGS sequence"/>
</dbReference>
<evidence type="ECO:0000313" key="2">
    <source>
        <dbReference type="Proteomes" id="UP000605253"/>
    </source>
</evidence>